<accession>A0A1H3VG15</accession>
<organism evidence="1 2">
    <name type="scientific">Bowdeniella nasicola</name>
    <dbReference type="NCBI Taxonomy" id="208480"/>
    <lineage>
        <taxon>Bacteria</taxon>
        <taxon>Bacillati</taxon>
        <taxon>Actinomycetota</taxon>
        <taxon>Actinomycetes</taxon>
        <taxon>Actinomycetales</taxon>
        <taxon>Actinomycetaceae</taxon>
        <taxon>Bowdeniella</taxon>
    </lineage>
</organism>
<evidence type="ECO:0000313" key="2">
    <source>
        <dbReference type="Proteomes" id="UP000199288"/>
    </source>
</evidence>
<reference evidence="2" key="1">
    <citation type="submission" date="2016-10" db="EMBL/GenBank/DDBJ databases">
        <authorList>
            <person name="Varghese N."/>
            <person name="Submissions S."/>
        </authorList>
    </citation>
    <scope>NUCLEOTIDE SEQUENCE [LARGE SCALE GENOMIC DNA]</scope>
    <source>
        <strain evidence="2">KPR-1</strain>
    </source>
</reference>
<dbReference type="InterPro" id="IPR008949">
    <property type="entry name" value="Isoprenoid_synthase_dom_sf"/>
</dbReference>
<name>A0A1H3VG15_9ACTO</name>
<dbReference type="SUPFAM" id="SSF48576">
    <property type="entry name" value="Terpenoid synthases"/>
    <property type="match status" value="1"/>
</dbReference>
<evidence type="ECO:0000313" key="1">
    <source>
        <dbReference type="EMBL" id="SDZ73128.1"/>
    </source>
</evidence>
<dbReference type="Pfam" id="PF00494">
    <property type="entry name" value="SQS_PSY"/>
    <property type="match status" value="1"/>
</dbReference>
<dbReference type="InterPro" id="IPR002060">
    <property type="entry name" value="Squ/phyt_synthse"/>
</dbReference>
<dbReference type="SFLD" id="SFLDG01018">
    <property type="entry name" value="Squalene/Phytoene_Synthase_Lik"/>
    <property type="match status" value="1"/>
</dbReference>
<dbReference type="InterPro" id="IPR033904">
    <property type="entry name" value="Trans_IPPS_HH"/>
</dbReference>
<dbReference type="GO" id="GO:0016114">
    <property type="term" value="P:terpenoid biosynthetic process"/>
    <property type="evidence" value="ECO:0007669"/>
    <property type="project" value="UniProtKB-ARBA"/>
</dbReference>
<dbReference type="RefSeq" id="WP_092560741.1">
    <property type="nucleotide sequence ID" value="NZ_FNQV01000001.1"/>
</dbReference>
<dbReference type="SFLD" id="SFLDS00005">
    <property type="entry name" value="Isoprenoid_Synthase_Type_I"/>
    <property type="match status" value="1"/>
</dbReference>
<gene>
    <name evidence="1" type="ORF">SAMN02910418_00004</name>
</gene>
<dbReference type="GO" id="GO:0051996">
    <property type="term" value="F:squalene synthase [NAD(P)H] activity"/>
    <property type="evidence" value="ECO:0007669"/>
    <property type="project" value="InterPro"/>
</dbReference>
<protein>
    <submittedName>
        <fullName evidence="1">Phytoene/squalene synthetase</fullName>
    </submittedName>
</protein>
<dbReference type="CDD" id="cd00683">
    <property type="entry name" value="Trans_IPPS_HH"/>
    <property type="match status" value="1"/>
</dbReference>
<dbReference type="OrthoDB" id="9807580at2"/>
<dbReference type="Gene3D" id="1.10.600.10">
    <property type="entry name" value="Farnesyl Diphosphate Synthase"/>
    <property type="match status" value="1"/>
</dbReference>
<dbReference type="PANTHER" id="PTHR31480">
    <property type="entry name" value="BIFUNCTIONAL LYCOPENE CYCLASE/PHYTOENE SYNTHASE"/>
    <property type="match status" value="1"/>
</dbReference>
<dbReference type="EMBL" id="FNQV01000001">
    <property type="protein sequence ID" value="SDZ73128.1"/>
    <property type="molecule type" value="Genomic_DNA"/>
</dbReference>
<dbReference type="GO" id="GO:0004311">
    <property type="term" value="F:geranylgeranyl diphosphate synthase activity"/>
    <property type="evidence" value="ECO:0007669"/>
    <property type="project" value="InterPro"/>
</dbReference>
<sequence length="296" mass="32633">MKSALRMFTAVASKVADQVITDYSTSFGAATRLLGARHRQHIRNVYALVRVADEIVDGVAAEAGLSIDDQMATLQRYIDEVERALASGYSPDLVIHAFATTARQCDISTELTTPFFESMASDIIRNSNPDGGASLSREEHAEYVYGSAEVVGLMCLRVFTRGIPMAPETRARLERGARQLGAAFQNVNFLRDLADDSERLGRHYLTHDAELTDETRSQWVATIRAQLSDAEAVIPMLPRDCRAAVRTAHAIFSDLTDRIAHVPAAELYQRRIRVPNPRKTVMAGSAILATAVERRS</sequence>
<dbReference type="SFLD" id="SFLDG01212">
    <property type="entry name" value="Phytoene_synthase_like"/>
    <property type="match status" value="1"/>
</dbReference>
<dbReference type="InterPro" id="IPR044843">
    <property type="entry name" value="Trans_IPPS_bact-type"/>
</dbReference>
<proteinExistence type="predicted"/>
<dbReference type="AlphaFoldDB" id="A0A1H3VG15"/>
<dbReference type="Proteomes" id="UP000199288">
    <property type="component" value="Unassembled WGS sequence"/>
</dbReference>
<keyword evidence="2" id="KW-1185">Reference proteome</keyword>